<sequence>MSNEDNIADQITCNSIKLHGPLQGKKIEVKVDVKSVKEEQKPKPEKNSDWETLGFLFLLLFFLVAMVGNSVGLGSSSSPASQPSSALYRVQYARF</sequence>
<feature type="transmembrane region" description="Helical" evidence="1">
    <location>
        <begin position="53"/>
        <end position="73"/>
    </location>
</feature>
<keyword evidence="1" id="KW-1133">Transmembrane helix</keyword>
<evidence type="ECO:0000256" key="1">
    <source>
        <dbReference type="SAM" id="Phobius"/>
    </source>
</evidence>
<dbReference type="Proteomes" id="UP000184315">
    <property type="component" value="Unassembled WGS sequence"/>
</dbReference>
<evidence type="ECO:0000313" key="2">
    <source>
        <dbReference type="EMBL" id="CUR32452.1"/>
    </source>
</evidence>
<reference evidence="3" key="1">
    <citation type="submission" date="2015-10" db="EMBL/GenBank/DDBJ databases">
        <authorList>
            <person name="Regsiter A."/>
            <person name="william w."/>
        </authorList>
    </citation>
    <scope>NUCLEOTIDE SEQUENCE [LARGE SCALE GENOMIC DNA]</scope>
</reference>
<dbReference type="EMBL" id="CZDF01000153">
    <property type="protein sequence ID" value="CUR32452.1"/>
    <property type="molecule type" value="Genomic_DNA"/>
</dbReference>
<dbReference type="AlphaFoldDB" id="A0A1J1LKK7"/>
<accession>A0A1J1LKK7</accession>
<keyword evidence="1" id="KW-0472">Membrane</keyword>
<keyword evidence="1" id="KW-0812">Transmembrane</keyword>
<organism evidence="2 3">
    <name type="scientific">Planktothrix tepida PCC 9214</name>
    <dbReference type="NCBI Taxonomy" id="671072"/>
    <lineage>
        <taxon>Bacteria</taxon>
        <taxon>Bacillati</taxon>
        <taxon>Cyanobacteriota</taxon>
        <taxon>Cyanophyceae</taxon>
        <taxon>Oscillatoriophycideae</taxon>
        <taxon>Oscillatoriales</taxon>
        <taxon>Microcoleaceae</taxon>
        <taxon>Planktothrix</taxon>
    </lineage>
</organism>
<dbReference type="RefSeq" id="WP_072719193.1">
    <property type="nucleotide sequence ID" value="NZ_LN889800.1"/>
</dbReference>
<evidence type="ECO:0000313" key="3">
    <source>
        <dbReference type="Proteomes" id="UP000184315"/>
    </source>
</evidence>
<protein>
    <submittedName>
        <fullName evidence="2">Uncharacterized protein</fullName>
    </submittedName>
</protein>
<proteinExistence type="predicted"/>
<name>A0A1J1LKK7_9CYAN</name>
<keyword evidence="3" id="KW-1185">Reference proteome</keyword>
<gene>
    <name evidence="2" type="ORF">PL9214480060</name>
</gene>